<evidence type="ECO:0000313" key="1">
    <source>
        <dbReference type="EMBL" id="KAJ1977705.1"/>
    </source>
</evidence>
<organism evidence="1 2">
    <name type="scientific">Dimargaris verticillata</name>
    <dbReference type="NCBI Taxonomy" id="2761393"/>
    <lineage>
        <taxon>Eukaryota</taxon>
        <taxon>Fungi</taxon>
        <taxon>Fungi incertae sedis</taxon>
        <taxon>Zoopagomycota</taxon>
        <taxon>Kickxellomycotina</taxon>
        <taxon>Dimargaritomycetes</taxon>
        <taxon>Dimargaritales</taxon>
        <taxon>Dimargaritaceae</taxon>
        <taxon>Dimargaris</taxon>
    </lineage>
</organism>
<proteinExistence type="predicted"/>
<name>A0A9W8B0M2_9FUNG</name>
<reference evidence="1" key="1">
    <citation type="submission" date="2022-07" db="EMBL/GenBank/DDBJ databases">
        <title>Phylogenomic reconstructions and comparative analyses of Kickxellomycotina fungi.</title>
        <authorList>
            <person name="Reynolds N.K."/>
            <person name="Stajich J.E."/>
            <person name="Barry K."/>
            <person name="Grigoriev I.V."/>
            <person name="Crous P."/>
            <person name="Smith M.E."/>
        </authorList>
    </citation>
    <scope>NUCLEOTIDE SEQUENCE</scope>
    <source>
        <strain evidence="1">RSA 567</strain>
    </source>
</reference>
<dbReference type="Proteomes" id="UP001151582">
    <property type="component" value="Unassembled WGS sequence"/>
</dbReference>
<gene>
    <name evidence="1" type="ORF">H4R34_003477</name>
</gene>
<accession>A0A9W8B0M2</accession>
<dbReference type="OrthoDB" id="10309779at2759"/>
<dbReference type="AlphaFoldDB" id="A0A9W8B0M2"/>
<evidence type="ECO:0000313" key="2">
    <source>
        <dbReference type="Proteomes" id="UP001151582"/>
    </source>
</evidence>
<keyword evidence="2" id="KW-1185">Reference proteome</keyword>
<dbReference type="EMBL" id="JANBQB010000326">
    <property type="protein sequence ID" value="KAJ1977705.1"/>
    <property type="molecule type" value="Genomic_DNA"/>
</dbReference>
<sequence length="178" mass="19763">MANQLPIFSDRFYRVTRQDDKVIEEPVPGTNMAYYSAWARASPPPPPQPMETTAHTFLSIASPQPVDVAKKQAAEAAAAAAAAADKAKCLNPVIIVANPADHRKITIKWAEAKHYPNNVGYVVRGDQLVVCIDTNHGYFEHSFDIPADALAQDKFEVTYKDGEAVVVIPRRHWVRWLV</sequence>
<protein>
    <submittedName>
        <fullName evidence="1">Uncharacterized protein</fullName>
    </submittedName>
</protein>
<comment type="caution">
    <text evidence="1">The sequence shown here is derived from an EMBL/GenBank/DDBJ whole genome shotgun (WGS) entry which is preliminary data.</text>
</comment>